<keyword evidence="1" id="KW-0808">Transferase</keyword>
<dbReference type="PANTHER" id="PTHR21485">
    <property type="entry name" value="HAD SUPERFAMILY MEMBERS CMAS AND KDSC"/>
    <property type="match status" value="1"/>
</dbReference>
<dbReference type="RefSeq" id="WP_010076841.1">
    <property type="nucleotide sequence ID" value="NC_014393.1"/>
</dbReference>
<protein>
    <submittedName>
        <fullName evidence="1">Acylneuraminate cytidylyltransferase</fullName>
    </submittedName>
</protein>
<dbReference type="STRING" id="573061.Clocel_2195"/>
<accession>D9SN70</accession>
<dbReference type="InterPro" id="IPR050793">
    <property type="entry name" value="CMP-NeuNAc_synthase"/>
</dbReference>
<dbReference type="Proteomes" id="UP000002730">
    <property type="component" value="Chromosome"/>
</dbReference>
<dbReference type="Pfam" id="PF02348">
    <property type="entry name" value="CTP_transf_3"/>
    <property type="match status" value="1"/>
</dbReference>
<keyword evidence="1" id="KW-0548">Nucleotidyltransferase</keyword>
<dbReference type="Gene3D" id="3.90.550.10">
    <property type="entry name" value="Spore Coat Polysaccharide Biosynthesis Protein SpsA, Chain A"/>
    <property type="match status" value="1"/>
</dbReference>
<dbReference type="CDD" id="cd02513">
    <property type="entry name" value="CMP-NeuAc_Synthase"/>
    <property type="match status" value="1"/>
</dbReference>
<sequence>MKILFTVCGRAGSKGLRNKNLKTFLGDPLMYYTLSCIDLFKKRNSNRFHIDIAINSDSQDLLKLAGETNLDILQIRRVEELGKDDTPKVSVIRNSLEMAEKEKGYGYDIIVDLDITSPLRTIIDLENAVNKKIENTSTDVVFSVVEARRNPYFNMVKNENGVVSKVISSNFVARQQAPEVYDMNASIYVYAKAFLINNDVRTVFDGKIDIVKMTDTAILDIDSENDFELMEIMAEYLYKTYPKFKDIKDNIKSIV</sequence>
<evidence type="ECO:0000313" key="2">
    <source>
        <dbReference type="Proteomes" id="UP000002730"/>
    </source>
</evidence>
<dbReference type="GO" id="GO:0008781">
    <property type="term" value="F:N-acylneuraminate cytidylyltransferase activity"/>
    <property type="evidence" value="ECO:0007669"/>
    <property type="project" value="TreeGrafter"/>
</dbReference>
<dbReference type="KEGG" id="ccb:Clocel_2195"/>
<keyword evidence="2" id="KW-1185">Reference proteome</keyword>
<organism evidence="1 2">
    <name type="scientific">Clostridium cellulovorans (strain ATCC 35296 / DSM 3052 / OCM 3 / 743B)</name>
    <dbReference type="NCBI Taxonomy" id="573061"/>
    <lineage>
        <taxon>Bacteria</taxon>
        <taxon>Bacillati</taxon>
        <taxon>Bacillota</taxon>
        <taxon>Clostridia</taxon>
        <taxon>Eubacteriales</taxon>
        <taxon>Clostridiaceae</taxon>
        <taxon>Clostridium</taxon>
    </lineage>
</organism>
<dbReference type="InterPro" id="IPR029044">
    <property type="entry name" value="Nucleotide-diphossugar_trans"/>
</dbReference>
<dbReference type="SUPFAM" id="SSF53448">
    <property type="entry name" value="Nucleotide-diphospho-sugar transferases"/>
    <property type="match status" value="1"/>
</dbReference>
<dbReference type="HOGENOM" id="CLU_042930_1_0_9"/>
<dbReference type="InterPro" id="IPR003329">
    <property type="entry name" value="Cytidylyl_trans"/>
</dbReference>
<name>D9SN70_CLOC7</name>
<dbReference type="AlphaFoldDB" id="D9SN70"/>
<evidence type="ECO:0000313" key="1">
    <source>
        <dbReference type="EMBL" id="ADL51936.1"/>
    </source>
</evidence>
<gene>
    <name evidence="1" type="ordered locus">Clocel_2195</name>
</gene>
<dbReference type="EMBL" id="CP002160">
    <property type="protein sequence ID" value="ADL51936.1"/>
    <property type="molecule type" value="Genomic_DNA"/>
</dbReference>
<dbReference type="eggNOG" id="COG1083">
    <property type="taxonomic scope" value="Bacteria"/>
</dbReference>
<dbReference type="OrthoDB" id="9805604at2"/>
<dbReference type="PANTHER" id="PTHR21485:SF6">
    <property type="entry name" value="N-ACYLNEURAMINATE CYTIDYLYLTRANSFERASE-RELATED"/>
    <property type="match status" value="1"/>
</dbReference>
<proteinExistence type="predicted"/>
<reference evidence="1 2" key="1">
    <citation type="submission" date="2010-08" db="EMBL/GenBank/DDBJ databases">
        <title>Complete sequence of Clostridium cellulovorans 743B.</title>
        <authorList>
            <consortium name="US DOE Joint Genome Institute"/>
            <person name="Lucas S."/>
            <person name="Copeland A."/>
            <person name="Lapidus A."/>
            <person name="Cheng J.-F."/>
            <person name="Bruce D."/>
            <person name="Goodwin L."/>
            <person name="Pitluck S."/>
            <person name="Chertkov O."/>
            <person name="Detter J.C."/>
            <person name="Han C."/>
            <person name="Tapia R."/>
            <person name="Land M."/>
            <person name="Hauser L."/>
            <person name="Chang Y.-J."/>
            <person name="Jeffries C."/>
            <person name="Kyrpides N."/>
            <person name="Ivanova N."/>
            <person name="Mikhailova N."/>
            <person name="Hemme C.L."/>
            <person name="Woyke T."/>
        </authorList>
    </citation>
    <scope>NUCLEOTIDE SEQUENCE [LARGE SCALE GENOMIC DNA]</scope>
    <source>
        <strain evidence="2">ATCC 35296 / DSM 3052 / OCM 3 / 743B</strain>
    </source>
</reference>